<dbReference type="GeneID" id="72000368"/>
<reference evidence="1 2" key="1">
    <citation type="journal article" date="2021" name="Environ. Microbiol.">
        <title>Gene family expansions and transcriptome signatures uncover fungal adaptations to wood decay.</title>
        <authorList>
            <person name="Hage H."/>
            <person name="Miyauchi S."/>
            <person name="Viragh M."/>
            <person name="Drula E."/>
            <person name="Min B."/>
            <person name="Chaduli D."/>
            <person name="Navarro D."/>
            <person name="Favel A."/>
            <person name="Norest M."/>
            <person name="Lesage-Meessen L."/>
            <person name="Balint B."/>
            <person name="Merenyi Z."/>
            <person name="de Eugenio L."/>
            <person name="Morin E."/>
            <person name="Martinez A.T."/>
            <person name="Baldrian P."/>
            <person name="Stursova M."/>
            <person name="Martinez M.J."/>
            <person name="Novotny C."/>
            <person name="Magnuson J.K."/>
            <person name="Spatafora J.W."/>
            <person name="Maurice S."/>
            <person name="Pangilinan J."/>
            <person name="Andreopoulos W."/>
            <person name="LaButti K."/>
            <person name="Hundley H."/>
            <person name="Na H."/>
            <person name="Kuo A."/>
            <person name="Barry K."/>
            <person name="Lipzen A."/>
            <person name="Henrissat B."/>
            <person name="Riley R."/>
            <person name="Ahrendt S."/>
            <person name="Nagy L.G."/>
            <person name="Grigoriev I.V."/>
            <person name="Martin F."/>
            <person name="Rosso M.N."/>
        </authorList>
    </citation>
    <scope>NUCLEOTIDE SEQUENCE [LARGE SCALE GENOMIC DNA]</scope>
    <source>
        <strain evidence="1 2">CIRM-BRFM 1785</strain>
    </source>
</reference>
<dbReference type="Proteomes" id="UP000814176">
    <property type="component" value="Unassembled WGS sequence"/>
</dbReference>
<evidence type="ECO:0000313" key="1">
    <source>
        <dbReference type="EMBL" id="KAH9836851.1"/>
    </source>
</evidence>
<accession>A0ABQ8KGE4</accession>
<name>A0ABQ8KGE4_9APHY</name>
<comment type="caution">
    <text evidence="1">The sequence shown here is derived from an EMBL/GenBank/DDBJ whole genome shotgun (WGS) entry which is preliminary data.</text>
</comment>
<proteinExistence type="predicted"/>
<dbReference type="Gene3D" id="3.30.420.10">
    <property type="entry name" value="Ribonuclease H-like superfamily/Ribonuclease H"/>
    <property type="match status" value="1"/>
</dbReference>
<organism evidence="1 2">
    <name type="scientific">Rhodofomes roseus</name>
    <dbReference type="NCBI Taxonomy" id="34475"/>
    <lineage>
        <taxon>Eukaryota</taxon>
        <taxon>Fungi</taxon>
        <taxon>Dikarya</taxon>
        <taxon>Basidiomycota</taxon>
        <taxon>Agaricomycotina</taxon>
        <taxon>Agaricomycetes</taxon>
        <taxon>Polyporales</taxon>
        <taxon>Rhodofomes</taxon>
    </lineage>
</organism>
<dbReference type="EMBL" id="JADCUA010000010">
    <property type="protein sequence ID" value="KAH9836851.1"/>
    <property type="molecule type" value="Genomic_DNA"/>
</dbReference>
<dbReference type="InterPro" id="IPR036397">
    <property type="entry name" value="RNaseH_sf"/>
</dbReference>
<keyword evidence="2" id="KW-1185">Reference proteome</keyword>
<protein>
    <submittedName>
        <fullName evidence="1">Uncharacterized protein</fullName>
    </submittedName>
</protein>
<dbReference type="RefSeq" id="XP_047779089.1">
    <property type="nucleotide sequence ID" value="XM_047919636.1"/>
</dbReference>
<evidence type="ECO:0000313" key="2">
    <source>
        <dbReference type="Proteomes" id="UP000814176"/>
    </source>
</evidence>
<gene>
    <name evidence="1" type="ORF">C8Q71DRAFT_63203</name>
</gene>
<sequence>MGRKRCECTNICQSYSARNISKKRAECKGFKCIPGARDCCCRRMLFEEPDFKAVPSLVETACRARGVDVLFLPKFHCELNFIEQRWGHSKRTYRLNPPSSKEEDLRNDVLNALESVPLVAMRR</sequence>